<sequence>MLLFIEDREEEDRIHCLCSRAFVDDLFPRPFLQRNLCL</sequence>
<dbReference type="EMBL" id="BAAFST010000004">
    <property type="protein sequence ID" value="GAB1288279.1"/>
    <property type="molecule type" value="Genomic_DNA"/>
</dbReference>
<gene>
    <name evidence="1" type="ORF">APTSU1_000350900</name>
</gene>
<evidence type="ECO:0000313" key="2">
    <source>
        <dbReference type="Proteomes" id="UP001623349"/>
    </source>
</evidence>
<protein>
    <submittedName>
        <fullName evidence="1">Trimethylguanosine synthase</fullName>
    </submittedName>
</protein>
<evidence type="ECO:0000313" key="1">
    <source>
        <dbReference type="EMBL" id="GAB1288279.1"/>
    </source>
</evidence>
<name>A0ABQ0EMI4_APOSI</name>
<proteinExistence type="predicted"/>
<organism evidence="1 2">
    <name type="scientific">Apodemus speciosus</name>
    <name type="common">Large Japanese field mouse</name>
    <dbReference type="NCBI Taxonomy" id="105296"/>
    <lineage>
        <taxon>Eukaryota</taxon>
        <taxon>Metazoa</taxon>
        <taxon>Chordata</taxon>
        <taxon>Craniata</taxon>
        <taxon>Vertebrata</taxon>
        <taxon>Euteleostomi</taxon>
        <taxon>Mammalia</taxon>
        <taxon>Eutheria</taxon>
        <taxon>Euarchontoglires</taxon>
        <taxon>Glires</taxon>
        <taxon>Rodentia</taxon>
        <taxon>Myomorpha</taxon>
        <taxon>Muroidea</taxon>
        <taxon>Muridae</taxon>
        <taxon>Murinae</taxon>
        <taxon>Apodemus</taxon>
    </lineage>
</organism>
<reference evidence="1 2" key="1">
    <citation type="submission" date="2024-08" db="EMBL/GenBank/DDBJ databases">
        <title>The draft genome of Apodemus speciosus.</title>
        <authorList>
            <person name="Nabeshima K."/>
            <person name="Suzuki S."/>
            <person name="Onuma M."/>
        </authorList>
    </citation>
    <scope>NUCLEOTIDE SEQUENCE [LARGE SCALE GENOMIC DNA]</scope>
    <source>
        <strain evidence="1">IB14-021</strain>
    </source>
</reference>
<comment type="caution">
    <text evidence="1">The sequence shown here is derived from an EMBL/GenBank/DDBJ whole genome shotgun (WGS) entry which is preliminary data.</text>
</comment>
<keyword evidence="2" id="KW-1185">Reference proteome</keyword>
<dbReference type="Proteomes" id="UP001623349">
    <property type="component" value="Unassembled WGS sequence"/>
</dbReference>
<accession>A0ABQ0EMI4</accession>